<organism evidence="2 3">
    <name type="scientific">Tegillarca granosa</name>
    <name type="common">Malaysian cockle</name>
    <name type="synonym">Anadara granosa</name>
    <dbReference type="NCBI Taxonomy" id="220873"/>
    <lineage>
        <taxon>Eukaryota</taxon>
        <taxon>Metazoa</taxon>
        <taxon>Spiralia</taxon>
        <taxon>Lophotrochozoa</taxon>
        <taxon>Mollusca</taxon>
        <taxon>Bivalvia</taxon>
        <taxon>Autobranchia</taxon>
        <taxon>Pteriomorphia</taxon>
        <taxon>Arcoida</taxon>
        <taxon>Arcoidea</taxon>
        <taxon>Arcidae</taxon>
        <taxon>Tegillarca</taxon>
    </lineage>
</organism>
<feature type="region of interest" description="Disordered" evidence="1">
    <location>
        <begin position="1"/>
        <end position="21"/>
    </location>
</feature>
<comment type="caution">
    <text evidence="2">The sequence shown here is derived from an EMBL/GenBank/DDBJ whole genome shotgun (WGS) entry which is preliminary data.</text>
</comment>
<feature type="region of interest" description="Disordered" evidence="1">
    <location>
        <begin position="186"/>
        <end position="441"/>
    </location>
</feature>
<proteinExistence type="predicted"/>
<feature type="compositionally biased region" description="Basic and acidic residues" evidence="1">
    <location>
        <begin position="223"/>
        <end position="235"/>
    </location>
</feature>
<dbReference type="EMBL" id="JARBDR010000141">
    <property type="protein sequence ID" value="KAJ8320368.1"/>
    <property type="molecule type" value="Genomic_DNA"/>
</dbReference>
<keyword evidence="3" id="KW-1185">Reference proteome</keyword>
<protein>
    <submittedName>
        <fullName evidence="2">Uncharacterized protein</fullName>
    </submittedName>
</protein>
<feature type="compositionally biased region" description="Basic and acidic residues" evidence="1">
    <location>
        <begin position="252"/>
        <end position="274"/>
    </location>
</feature>
<feature type="compositionally biased region" description="Basic and acidic residues" evidence="1">
    <location>
        <begin position="146"/>
        <end position="164"/>
    </location>
</feature>
<feature type="compositionally biased region" description="Basic and acidic residues" evidence="1">
    <location>
        <begin position="430"/>
        <end position="441"/>
    </location>
</feature>
<evidence type="ECO:0000313" key="3">
    <source>
        <dbReference type="Proteomes" id="UP001217089"/>
    </source>
</evidence>
<sequence length="441" mass="49830">EKTEFPQPFHREKGRRSRGERYKTLPVTLAELNAIPEGERSDINTLQKKVQMFGVRDSKADSGILSGSEMDRESLASDCSLRSLSIEMDISEDDPARLSVSAKASMFKQIEEKEKSKPEKKSASGAKRYIDRKKRERSRTQPVTEDEVKTAAEYGHTETKKAESMGDLTSVDTVEQRSLADKVKLFSTLKQEEDKPAKKDAPPVLRRRNRKLQSRFNTQSPEQEIRGILKADAEKPSSTSSEPAKGILKNLGSDDEKHESESKGILKSLDKELVKQSSLEQKSILRHRDSESETVENDQSKLDKGILKHSDPLLAEIKSVLRESSPEKTTSQKSILKKESSFEAKQTEPEKGVLKKTLSGDTSTISSTVTQQTEKKLDDDFKNDTKIEKDESKDSKEEVEESKDAGDDTESTPSSDREKANGSSRRRFRDRKDRTNERLYR</sequence>
<gene>
    <name evidence="2" type="ORF">KUTeg_001955</name>
</gene>
<feature type="compositionally biased region" description="Basic and acidic residues" evidence="1">
    <location>
        <begin position="336"/>
        <end position="353"/>
    </location>
</feature>
<feature type="compositionally biased region" description="Low complexity" evidence="1">
    <location>
        <begin position="362"/>
        <end position="372"/>
    </location>
</feature>
<name>A0ABQ9FXC4_TEGGR</name>
<reference evidence="2 3" key="1">
    <citation type="submission" date="2022-12" db="EMBL/GenBank/DDBJ databases">
        <title>Chromosome-level genome of Tegillarca granosa.</title>
        <authorList>
            <person name="Kim J."/>
        </authorList>
    </citation>
    <scope>NUCLEOTIDE SEQUENCE [LARGE SCALE GENOMIC DNA]</scope>
    <source>
        <strain evidence="2">Teg-2019</strain>
        <tissue evidence="2">Adductor muscle</tissue>
    </source>
</reference>
<feature type="compositionally biased region" description="Basic and acidic residues" evidence="1">
    <location>
        <begin position="298"/>
        <end position="311"/>
    </location>
</feature>
<feature type="compositionally biased region" description="Basic and acidic residues" evidence="1">
    <location>
        <begin position="186"/>
        <end position="201"/>
    </location>
</feature>
<feature type="compositionally biased region" description="Basic and acidic residues" evidence="1">
    <location>
        <begin position="109"/>
        <end position="122"/>
    </location>
</feature>
<feature type="compositionally biased region" description="Basic and acidic residues" evidence="1">
    <location>
        <begin position="373"/>
        <end position="406"/>
    </location>
</feature>
<dbReference type="Proteomes" id="UP001217089">
    <property type="component" value="Unassembled WGS sequence"/>
</dbReference>
<accession>A0ABQ9FXC4</accession>
<evidence type="ECO:0000313" key="2">
    <source>
        <dbReference type="EMBL" id="KAJ8320368.1"/>
    </source>
</evidence>
<evidence type="ECO:0000256" key="1">
    <source>
        <dbReference type="SAM" id="MobiDB-lite"/>
    </source>
</evidence>
<feature type="non-terminal residue" evidence="2">
    <location>
        <position position="1"/>
    </location>
</feature>
<feature type="region of interest" description="Disordered" evidence="1">
    <location>
        <begin position="109"/>
        <end position="174"/>
    </location>
</feature>